<dbReference type="OrthoDB" id="6051552at2759"/>
<name>A0A812M3X9_9DINO</name>
<accession>A0A812M3X9</accession>
<proteinExistence type="predicted"/>
<reference evidence="3" key="1">
    <citation type="submission" date="2021-02" db="EMBL/GenBank/DDBJ databases">
        <authorList>
            <person name="Dougan E. K."/>
            <person name="Rhodes N."/>
            <person name="Thang M."/>
            <person name="Chan C."/>
        </authorList>
    </citation>
    <scope>NUCLEOTIDE SEQUENCE</scope>
</reference>
<keyword evidence="4" id="KW-1185">Reference proteome</keyword>
<dbReference type="PROSITE" id="PS51233">
    <property type="entry name" value="VWFD"/>
    <property type="match status" value="1"/>
</dbReference>
<feature type="domain" description="VWFD" evidence="2">
    <location>
        <begin position="1762"/>
        <end position="1953"/>
    </location>
</feature>
<dbReference type="PANTHER" id="PTHR24041:SF30">
    <property type="entry name" value="MUCIN-3A"/>
    <property type="match status" value="1"/>
</dbReference>
<sequence length="2541" mass="274691">MPVDQTRVAAPSSFWLSGLLRNLRLSGLASVLQPIFHHGTYQEDSCAGQCRVGWFNREWTNFISTGRGFFVMYDVQQRLQSGQVLEDALMRGYDPSGMTWDSFVGDFGQMLDAIRAYQTVGTQTSTTMGTTTSATAVVLTCGSSVADSTVGRTSSLGHESGDAKHIFCAPEGIGEVFFSTCGSSFDTSLYVMGQDLWRSCDQCGSCWPMAELKVAGLSPGWCYDVVVDGHGTAEGAFQLSVSCCVDVGQCGGRGIVRHRSGASRDGACRCDCFWPFTGPNCEACRAELMSVFRNGTCEPCLAFADTEVLALHSTNVTWSPNFIDASCHRAIRIGHFVHRAAHSGFLRTVADAGDAGLAFGLGSCASSTLSSLTVHITANGRLQGSVHCAPQIMCPELVLSGNRTMPSVSIEMLQWDRAAATTALSLVDLLMSLFPSGHIPIRLVPWNGENATLNATSPAQALAFFNRWLGSASLGARPCSTLGSVLQPQMEADGLLVLVGLCEGGLGEAAEMLSELPGKILHLGGEESGRSEFSISVGWQQGLAGFSEELCGFLVSWLERPECFGQVNFFPKAVPERTRRFLTFKGFCLGETLPSCCFAGQCSNSVYRGSDGHLRCATPLLKSGLYSVSLWSKTENTTMTFESKLDVGVRRFRTRDSYLALSWIFTQNHTYIRTNNPVNSGHEGGLCCGHIALSRDFNVIGAASPNKCWRNWYRHYGRTLLPGPPIILEENPFHEAMVFLALRCYMVLDLADGDSSSIPEESSWTQPAVLPPESPVAASWDWLQKVRTLLDYASNAARDGTMSALAVVRWALHAAGIQTPGFGDEKLCTSSDRLRNDRCFYAWSAAAKDAGKYLILAGFQEIASDWQLTGARLGDILVLPDFNATCLLHQTMKTYSFEHGFIAIRGSEEDHPWVADKLYSLRLLQHMVAVETDGRPHLYRLREGVDLLAGVREMVSPRTLLNRVLAHRGAKSQALATWYDVGANEDLEMVRRDLEERQPCPRSSMGVQPNGLRLIGRLGQERRGLPPHADCRESDMRFPHFVRCCYDRVSRRYIPDWPSSMQRLARAARGGTDEWLDVQEEDAQQLWRALMSPEEVPTTTTTTTTAAVAVEVVFKGISFAASDRAGVVVVAWPPAVVNSPGENSRGQSDPSVQYALLYADGEQNFTGLDTEASLWNYASGVLLHSGGVLNTSLEAEPNSTLSLLVLALASGQMSKNRQATHVVVAAEDPVLADNIAALVEVSHSATLEVSFRNSSHDPAGRIVTLTAWAGRLPTLEVGACVSGTSSEEDVFLVVVEDLEYLSESSVLLWAHAVSVFEVFQRMHVDASLQLGPDETTNRTNDTANEGMEAAARRLSESSLSLSLPSLSGSFDNLASCTVLPTLNTRLKFDIDSVFSVHLSFNVEVVVSASCELHVLPDTEKQWLNLELDVLARMLGKSKAAFKLLSRLGPGLLLELIPDHLILFLEGTISSKGFGAIVNFEYRRSFGFELRGGEWQSVMSEPTKSATWEPTQLWTGSLSLAAGARMGYELGIPGAFGWALNFETQLLHFEAQAETLPPQLLTLTSGAEHALHFTKFELSIKPLVIVIRFVCELEDFWGSRFCDWGGGSREIYRFVPWPIPLFTLPTLDIETVKGPACSVTVEENQTGRIGPLLPSHSSTSRWIVDSMSVGLRSNAGAVATLYPKRRGADGGFSYSLPNLHSERIYYYRFSRAFPPLAMIVSKTFNQLAFSASCVMFSDEAPLPVPPSVNNPFGPGTDWTPFRPRARGRGDPHCTTFDSLDFECNFLGEAIWTRCGDFSLHVIADQLGNHARGTVITGFAIRLGQDVAYGLLRENVSANESALYFYMNGDLVEDLEDSDEESIVIQPGLNNTFMIAAGGNEVMVIPHAAHLFLEVAVKDECFNMTDGLMGNNNGEASDDLRIFNSADILAGNSSLEEIYEKFVLSWCITDAAESLFLPEHFHACDRSYWPLFSSEIESCPAACEGDRSCCFDWEVAGPEVAQASLEDAARSQEADKQVLPFGSSPPSLSFPSETLFTLASSPVLQLEIFGMAGPSTTIKNLGCSFCTNFSSEIDSEIDVSCQVQGLGEQNASLAVVSTSLPLGEFDCTALDADGFETMGVGNILGARTTTTSSTTSSATSATHTTTSSGTTSMTSSTWTSSSSSTAVTHTTSSSESRTTSRSSTSSSTVSTRSWTLTKSSTVTTSRTASTRTYASSSTSTKSYTASASTTSAVSSDTQTSTGTLASTSTVTSTITATITMTVTSTAPPTVTSTITPTITSTITSTSTNAEMPTCDAGKLLSRTTWDLNATNCSGDIVAGSTCSLDWCPPPLRPIGAYRCMPLAEDDGNASAASELVGFTACVPEDLPLQWILVLAHRFTLLLEGQGIMSDLVGALAQELVLKHYDVGPRHLLRLEVESDFPRRLDSRSAGNGSEAWASLVSYELAVPAGRADAWVRSAGSLNSSASALLQDSVASIGITAVGLKSVRPPIIYEQQSPTDEAGNPVLKDFLGQTYEQPPVTASEGNSMALLWAGILPAIAFPLW</sequence>
<gene>
    <name evidence="3" type="ORF">SNAT2548_LOCUS12498</name>
</gene>
<dbReference type="InterPro" id="IPR052504">
    <property type="entry name" value="Mucin_signaling_protection"/>
</dbReference>
<organism evidence="3 4">
    <name type="scientific">Symbiodinium natans</name>
    <dbReference type="NCBI Taxonomy" id="878477"/>
    <lineage>
        <taxon>Eukaryota</taxon>
        <taxon>Sar</taxon>
        <taxon>Alveolata</taxon>
        <taxon>Dinophyceae</taxon>
        <taxon>Suessiales</taxon>
        <taxon>Symbiodiniaceae</taxon>
        <taxon>Symbiodinium</taxon>
    </lineage>
</organism>
<dbReference type="Proteomes" id="UP000604046">
    <property type="component" value="Unassembled WGS sequence"/>
</dbReference>
<dbReference type="InterPro" id="IPR001846">
    <property type="entry name" value="VWF_type-D"/>
</dbReference>
<feature type="region of interest" description="Disordered" evidence="1">
    <location>
        <begin position="2126"/>
        <end position="2189"/>
    </location>
</feature>
<evidence type="ECO:0000313" key="4">
    <source>
        <dbReference type="Proteomes" id="UP000604046"/>
    </source>
</evidence>
<comment type="caution">
    <text evidence="3">The sequence shown here is derived from an EMBL/GenBank/DDBJ whole genome shotgun (WGS) entry which is preliminary data.</text>
</comment>
<protein>
    <recommendedName>
        <fullName evidence="2">VWFD domain-containing protein</fullName>
    </recommendedName>
</protein>
<dbReference type="Pfam" id="PF00094">
    <property type="entry name" value="VWD"/>
    <property type="match status" value="1"/>
</dbReference>
<dbReference type="EMBL" id="CAJNDS010001206">
    <property type="protein sequence ID" value="CAE7251742.1"/>
    <property type="molecule type" value="Genomic_DNA"/>
</dbReference>
<dbReference type="PANTHER" id="PTHR24041">
    <property type="entry name" value="MUCIN"/>
    <property type="match status" value="1"/>
</dbReference>
<evidence type="ECO:0000256" key="1">
    <source>
        <dbReference type="SAM" id="MobiDB-lite"/>
    </source>
</evidence>
<evidence type="ECO:0000313" key="3">
    <source>
        <dbReference type="EMBL" id="CAE7251742.1"/>
    </source>
</evidence>
<evidence type="ECO:0000259" key="2">
    <source>
        <dbReference type="PROSITE" id="PS51233"/>
    </source>
</evidence>